<dbReference type="CDD" id="cd08187">
    <property type="entry name" value="BDH"/>
    <property type="match status" value="1"/>
</dbReference>
<dbReference type="AlphaFoldDB" id="A0A415NBN3"/>
<dbReference type="EMBL" id="QRPE01000005">
    <property type="protein sequence ID" value="RHL94316.1"/>
    <property type="molecule type" value="Genomic_DNA"/>
</dbReference>
<dbReference type="GO" id="GO:0008106">
    <property type="term" value="F:alcohol dehydrogenase (NADP+) activity"/>
    <property type="evidence" value="ECO:0007669"/>
    <property type="project" value="TreeGrafter"/>
</dbReference>
<dbReference type="InterPro" id="IPR001670">
    <property type="entry name" value="ADH_Fe/GldA"/>
</dbReference>
<dbReference type="GO" id="GO:0005829">
    <property type="term" value="C:cytosol"/>
    <property type="evidence" value="ECO:0007669"/>
    <property type="project" value="TreeGrafter"/>
</dbReference>
<keyword evidence="2" id="KW-0560">Oxidoreductase</keyword>
<dbReference type="GO" id="GO:0046872">
    <property type="term" value="F:metal ion binding"/>
    <property type="evidence" value="ECO:0007669"/>
    <property type="project" value="InterPro"/>
</dbReference>
<dbReference type="PANTHER" id="PTHR43633:SF1">
    <property type="entry name" value="ALCOHOL DEHYDROGENASE YQHD"/>
    <property type="match status" value="1"/>
</dbReference>
<dbReference type="GO" id="GO:1990362">
    <property type="term" value="F:butanol dehydrogenase (NAD+) activity"/>
    <property type="evidence" value="ECO:0007669"/>
    <property type="project" value="InterPro"/>
</dbReference>
<dbReference type="PROSITE" id="PS00060">
    <property type="entry name" value="ADH_IRON_2"/>
    <property type="match status" value="1"/>
</dbReference>
<dbReference type="Pfam" id="PF25137">
    <property type="entry name" value="ADH_Fe_C"/>
    <property type="match status" value="1"/>
</dbReference>
<evidence type="ECO:0000313" key="6">
    <source>
        <dbReference type="Proteomes" id="UP000285013"/>
    </source>
</evidence>
<dbReference type="GO" id="GO:1990002">
    <property type="term" value="F:methylglyoxal reductase (NADPH) (acetol producing) activity"/>
    <property type="evidence" value="ECO:0007669"/>
    <property type="project" value="TreeGrafter"/>
</dbReference>
<dbReference type="Gene3D" id="3.40.50.1970">
    <property type="match status" value="1"/>
</dbReference>
<evidence type="ECO:0000256" key="1">
    <source>
        <dbReference type="ARBA" id="ARBA00007358"/>
    </source>
</evidence>
<dbReference type="RefSeq" id="WP_118422807.1">
    <property type="nucleotide sequence ID" value="NZ_QRPE01000005.1"/>
</dbReference>
<dbReference type="Gene3D" id="1.20.1090.10">
    <property type="entry name" value="Dehydroquinate synthase-like - alpha domain"/>
    <property type="match status" value="1"/>
</dbReference>
<dbReference type="SUPFAM" id="SSF56796">
    <property type="entry name" value="Dehydroquinate synthase-like"/>
    <property type="match status" value="1"/>
</dbReference>
<dbReference type="Proteomes" id="UP000285013">
    <property type="component" value="Unassembled WGS sequence"/>
</dbReference>
<accession>A0A415NBN3</accession>
<dbReference type="Pfam" id="PF00465">
    <property type="entry name" value="Fe-ADH"/>
    <property type="match status" value="1"/>
</dbReference>
<feature type="domain" description="Alcohol dehydrogenase iron-type/glycerol dehydrogenase GldA" evidence="3">
    <location>
        <begin position="9"/>
        <end position="179"/>
    </location>
</feature>
<evidence type="ECO:0000313" key="5">
    <source>
        <dbReference type="EMBL" id="RHL94316.1"/>
    </source>
</evidence>
<dbReference type="InterPro" id="IPR018211">
    <property type="entry name" value="ADH_Fe_CS"/>
</dbReference>
<evidence type="ECO:0000259" key="3">
    <source>
        <dbReference type="Pfam" id="PF00465"/>
    </source>
</evidence>
<protein>
    <submittedName>
        <fullName evidence="5">Iron-containing alcohol dehydrogenase</fullName>
    </submittedName>
</protein>
<feature type="domain" description="Fe-containing alcohol dehydrogenase-like C-terminal" evidence="4">
    <location>
        <begin position="191"/>
        <end position="388"/>
    </location>
</feature>
<gene>
    <name evidence="5" type="ORF">DWZ95_06675</name>
</gene>
<name>A0A415NBN3_9BACE</name>
<evidence type="ECO:0000256" key="2">
    <source>
        <dbReference type="ARBA" id="ARBA00023002"/>
    </source>
</evidence>
<sequence length="393" mass="43009">MNNFVFYSPTEFVFGKATEMQVGALARKHGARKVMIVYGGGSVVRSGLLDRVKQSLREAGIEYCLMGGVQPNPVDTKVYEGIEFCRREQADMLLPVGGGSVIDTAKAIAAGVLYEGDFWDFYIGKAKVTKALKVAVVLTIPAAGSEGSGNTVITKLDGLQKLSLRVPEVLRPVFSIMNPELTYTLPPFQTACGVADMMAHIMERYFTNTQEVEIGDRLCEGTLMAIINEAPKAMRNPEDYGARANLMWAGMIAHNGTCGVGCEEDWASHFLEHEISAIYGVTHGAGLSVIFPAWMTWMVEHNVGKIAQYAVRVWGVPESEDKKAVALEGIGKLKAFFNSLGLPVTFKELGVENPDIDRLADSLHRNKGELVGNYVKLTKQDSKEIYRLACAEE</sequence>
<dbReference type="PANTHER" id="PTHR43633">
    <property type="entry name" value="ALCOHOL DEHYDROGENASE YQHD"/>
    <property type="match status" value="1"/>
</dbReference>
<organism evidence="5 6">
    <name type="scientific">Bacteroides intestinalis</name>
    <dbReference type="NCBI Taxonomy" id="329854"/>
    <lineage>
        <taxon>Bacteria</taxon>
        <taxon>Pseudomonadati</taxon>
        <taxon>Bacteroidota</taxon>
        <taxon>Bacteroidia</taxon>
        <taxon>Bacteroidales</taxon>
        <taxon>Bacteroidaceae</taxon>
        <taxon>Bacteroides</taxon>
    </lineage>
</organism>
<dbReference type="InterPro" id="IPR056798">
    <property type="entry name" value="ADH_Fe_C"/>
</dbReference>
<evidence type="ECO:0000259" key="4">
    <source>
        <dbReference type="Pfam" id="PF25137"/>
    </source>
</evidence>
<proteinExistence type="inferred from homology"/>
<dbReference type="InterPro" id="IPR044731">
    <property type="entry name" value="BDH-like"/>
</dbReference>
<reference evidence="5 6" key="1">
    <citation type="submission" date="2018-08" db="EMBL/GenBank/DDBJ databases">
        <title>A genome reference for cultivated species of the human gut microbiota.</title>
        <authorList>
            <person name="Zou Y."/>
            <person name="Xue W."/>
            <person name="Luo G."/>
        </authorList>
    </citation>
    <scope>NUCLEOTIDE SEQUENCE [LARGE SCALE GENOMIC DNA]</scope>
    <source>
        <strain evidence="5 6">AF36-16BH</strain>
    </source>
</reference>
<comment type="similarity">
    <text evidence="1">Belongs to the iron-containing alcohol dehydrogenase family.</text>
</comment>
<comment type="caution">
    <text evidence="5">The sequence shown here is derived from an EMBL/GenBank/DDBJ whole genome shotgun (WGS) entry which is preliminary data.</text>
</comment>
<dbReference type="FunFam" id="3.40.50.1970:FF:000003">
    <property type="entry name" value="Alcohol dehydrogenase, iron-containing"/>
    <property type="match status" value="1"/>
</dbReference>